<dbReference type="PANTHER" id="PTHR31881">
    <property type="match status" value="1"/>
</dbReference>
<dbReference type="Pfam" id="PF04654">
    <property type="entry name" value="DUF599"/>
    <property type="match status" value="1"/>
</dbReference>
<feature type="transmembrane region" description="Helical" evidence="1">
    <location>
        <begin position="94"/>
        <end position="116"/>
    </location>
</feature>
<dbReference type="RefSeq" id="XP_018481281.2">
    <property type="nucleotide sequence ID" value="XM_018625779.2"/>
</dbReference>
<reference evidence="2" key="1">
    <citation type="journal article" date="2019" name="Database">
        <title>The radish genome database (RadishGD): an integrated information resource for radish genomics.</title>
        <authorList>
            <person name="Yu H.J."/>
            <person name="Baek S."/>
            <person name="Lee Y.J."/>
            <person name="Cho A."/>
            <person name="Mun J.H."/>
        </authorList>
    </citation>
    <scope>NUCLEOTIDE SEQUENCE [LARGE SCALE GENOMIC DNA]</scope>
    <source>
        <strain evidence="2">cv. WK10039</strain>
    </source>
</reference>
<evidence type="ECO:0000313" key="2">
    <source>
        <dbReference type="Proteomes" id="UP000504610"/>
    </source>
</evidence>
<feature type="transmembrane region" description="Helical" evidence="1">
    <location>
        <begin position="208"/>
        <end position="237"/>
    </location>
</feature>
<keyword evidence="1" id="KW-0812">Transmembrane</keyword>
<keyword evidence="2" id="KW-1185">Reference proteome</keyword>
<accession>A0A6J0NAP9</accession>
<feature type="transmembrane region" description="Helical" evidence="1">
    <location>
        <begin position="137"/>
        <end position="155"/>
    </location>
</feature>
<sequence>METEKINEIDEVEEKKRKRDSKMEWKKWYLDVILVPLALVMMLCYHIYLSFMVRTQPFSTVLGINSRGRRLWISAMIKENQKMNILTVQTLRNIVMGATLMATTCILLCAGLAAVISSTYSIKKPLNDAVYGAHGDIAIAVKYLTILTIFIFSFFSHSLSIRFLNQVAMLVNIPNLHPNPSGDLFLTSEYVSELFDKGFFLSTVGNRLFYAGFSLMLWIFGPILVFLSVLVMMLTLYHVDFVSLGNNKEKQRIVDCPRASETPNGGGDDA</sequence>
<feature type="transmembrane region" description="Helical" evidence="1">
    <location>
        <begin position="28"/>
        <end position="48"/>
    </location>
</feature>
<dbReference type="GeneID" id="108852272"/>
<evidence type="ECO:0000313" key="3">
    <source>
        <dbReference type="RefSeq" id="XP_018481281.2"/>
    </source>
</evidence>
<proteinExistence type="predicted"/>
<dbReference type="Proteomes" id="UP000504610">
    <property type="component" value="Chromosome 4"/>
</dbReference>
<dbReference type="KEGG" id="rsz:108852272"/>
<protein>
    <submittedName>
        <fullName evidence="3">Uncharacterized protein LOC108852272</fullName>
    </submittedName>
</protein>
<name>A0A6J0NAP9_RAPSA</name>
<dbReference type="OrthoDB" id="761598at2759"/>
<dbReference type="InterPro" id="IPR006747">
    <property type="entry name" value="DUF599"/>
</dbReference>
<dbReference type="AlphaFoldDB" id="A0A6J0NAP9"/>
<keyword evidence="1" id="KW-0472">Membrane</keyword>
<evidence type="ECO:0000256" key="1">
    <source>
        <dbReference type="SAM" id="Phobius"/>
    </source>
</evidence>
<dbReference type="PANTHER" id="PTHR31881:SF13">
    <property type="entry name" value="GENOME ASSEMBLY, CHROMOSOME: A06"/>
    <property type="match status" value="1"/>
</dbReference>
<organism evidence="2 3">
    <name type="scientific">Raphanus sativus</name>
    <name type="common">Radish</name>
    <name type="synonym">Raphanus raphanistrum var. sativus</name>
    <dbReference type="NCBI Taxonomy" id="3726"/>
    <lineage>
        <taxon>Eukaryota</taxon>
        <taxon>Viridiplantae</taxon>
        <taxon>Streptophyta</taxon>
        <taxon>Embryophyta</taxon>
        <taxon>Tracheophyta</taxon>
        <taxon>Spermatophyta</taxon>
        <taxon>Magnoliopsida</taxon>
        <taxon>eudicotyledons</taxon>
        <taxon>Gunneridae</taxon>
        <taxon>Pentapetalae</taxon>
        <taxon>rosids</taxon>
        <taxon>malvids</taxon>
        <taxon>Brassicales</taxon>
        <taxon>Brassicaceae</taxon>
        <taxon>Brassiceae</taxon>
        <taxon>Raphanus</taxon>
    </lineage>
</organism>
<keyword evidence="1" id="KW-1133">Transmembrane helix</keyword>
<reference evidence="3" key="2">
    <citation type="submission" date="2025-08" db="UniProtKB">
        <authorList>
            <consortium name="RefSeq"/>
        </authorList>
    </citation>
    <scope>IDENTIFICATION</scope>
    <source>
        <tissue evidence="3">Leaf</tissue>
    </source>
</reference>
<gene>
    <name evidence="3" type="primary">LOC108852272</name>
</gene>